<dbReference type="PANTHER" id="PTHR30273">
    <property type="entry name" value="PERIPLASMIC SIGNAL SENSOR AND SIGMA FACTOR ACTIVATOR FECR-RELATED"/>
    <property type="match status" value="1"/>
</dbReference>
<evidence type="ECO:0000313" key="4">
    <source>
        <dbReference type="EMBL" id="RBO95697.1"/>
    </source>
</evidence>
<reference evidence="4 5" key="1">
    <citation type="submission" date="2018-06" db="EMBL/GenBank/DDBJ databases">
        <title>Genomic Encyclopedia of Type Strains, Phase IV (KMG-IV): sequencing the most valuable type-strain genomes for metagenomic binning, comparative biology and taxonomic classification.</title>
        <authorList>
            <person name="Goeker M."/>
        </authorList>
    </citation>
    <scope>NUCLEOTIDE SEQUENCE [LARGE SCALE GENOMIC DNA]</scope>
    <source>
        <strain evidence="4 5">DSM 25619</strain>
    </source>
</reference>
<feature type="domain" description="FecR protein" evidence="2">
    <location>
        <begin position="111"/>
        <end position="202"/>
    </location>
</feature>
<dbReference type="AlphaFoldDB" id="A0A366E074"/>
<dbReference type="PANTHER" id="PTHR30273:SF2">
    <property type="entry name" value="PROTEIN FECR"/>
    <property type="match status" value="1"/>
</dbReference>
<evidence type="ECO:0000256" key="1">
    <source>
        <dbReference type="SAM" id="Phobius"/>
    </source>
</evidence>
<sequence>MANSENDKASTSRSEALAWFVTINSGHATDAERREHAAWLAKNHDNEAEYRALGIIWSDLDVIGDPRPKIITSCTTPKKIISRRFFLAGSATITASAAALLILQPDFLTSDYATATGEMRSITLADGSQVDLDADTAIIVDYNAQTRLIKLLRGRAFFDVAKDTSRPFTVQAAGGSITALGTRFVVHEWADEVTVWVEESAVSVIAPDQSKRVVQEAQLTSFNTAGFGALNAVDANTEAAWKRGKLIFEDRPLRQVLADVNRYRRGTIRATDSKLLDMRVSGIFDIKNPDGVLDVIRNTLPVRTTEFTRFLVFLSPA</sequence>
<dbReference type="OrthoDB" id="9798846at2"/>
<dbReference type="PIRSF" id="PIRSF018266">
    <property type="entry name" value="FecR"/>
    <property type="match status" value="1"/>
</dbReference>
<feature type="domain" description="FecR N-terminal" evidence="3">
    <location>
        <begin position="15"/>
        <end position="52"/>
    </location>
</feature>
<keyword evidence="1" id="KW-0472">Membrane</keyword>
<comment type="caution">
    <text evidence="4">The sequence shown here is derived from an EMBL/GenBank/DDBJ whole genome shotgun (WGS) entry which is preliminary data.</text>
</comment>
<dbReference type="InterPro" id="IPR032623">
    <property type="entry name" value="FecR_N"/>
</dbReference>
<dbReference type="Gene3D" id="3.55.50.30">
    <property type="match status" value="1"/>
</dbReference>
<evidence type="ECO:0000313" key="5">
    <source>
        <dbReference type="Proteomes" id="UP000252893"/>
    </source>
</evidence>
<feature type="transmembrane region" description="Helical" evidence="1">
    <location>
        <begin position="85"/>
        <end position="103"/>
    </location>
</feature>
<name>A0A366E074_9HYPH</name>
<dbReference type="Gene3D" id="2.60.120.1440">
    <property type="match status" value="1"/>
</dbReference>
<proteinExistence type="predicted"/>
<accession>A0A366E074</accession>
<keyword evidence="5" id="KW-1185">Reference proteome</keyword>
<dbReference type="InterPro" id="IPR006860">
    <property type="entry name" value="FecR"/>
</dbReference>
<dbReference type="Pfam" id="PF16220">
    <property type="entry name" value="DUF4880"/>
    <property type="match status" value="1"/>
</dbReference>
<dbReference type="InterPro" id="IPR012373">
    <property type="entry name" value="Ferrdict_sens_TM"/>
</dbReference>
<evidence type="ECO:0000259" key="2">
    <source>
        <dbReference type="Pfam" id="PF04773"/>
    </source>
</evidence>
<dbReference type="GO" id="GO:0016989">
    <property type="term" value="F:sigma factor antagonist activity"/>
    <property type="evidence" value="ECO:0007669"/>
    <property type="project" value="TreeGrafter"/>
</dbReference>
<keyword evidence="1" id="KW-1133">Transmembrane helix</keyword>
<dbReference type="EMBL" id="QNRH01000003">
    <property type="protein sequence ID" value="RBO95697.1"/>
    <property type="molecule type" value="Genomic_DNA"/>
</dbReference>
<dbReference type="RefSeq" id="WP_113944224.1">
    <property type="nucleotide sequence ID" value="NZ_JBHEEG010000004.1"/>
</dbReference>
<dbReference type="Proteomes" id="UP000252893">
    <property type="component" value="Unassembled WGS sequence"/>
</dbReference>
<evidence type="ECO:0000259" key="3">
    <source>
        <dbReference type="Pfam" id="PF16220"/>
    </source>
</evidence>
<organism evidence="4 5">
    <name type="scientific">Pseudochrobactrum asaccharolyticum</name>
    <dbReference type="NCBI Taxonomy" id="354351"/>
    <lineage>
        <taxon>Bacteria</taxon>
        <taxon>Pseudomonadati</taxon>
        <taxon>Pseudomonadota</taxon>
        <taxon>Alphaproteobacteria</taxon>
        <taxon>Hyphomicrobiales</taxon>
        <taxon>Brucellaceae</taxon>
        <taxon>Pseudochrobactrum</taxon>
    </lineage>
</organism>
<protein>
    <submittedName>
        <fullName evidence="4">FecR family protein</fullName>
    </submittedName>
</protein>
<keyword evidence="1" id="KW-0812">Transmembrane</keyword>
<dbReference type="Pfam" id="PF04773">
    <property type="entry name" value="FecR"/>
    <property type="match status" value="1"/>
</dbReference>
<gene>
    <name evidence="4" type="ORF">DFR47_103261</name>
</gene>